<name>A0AA39LU22_9BILA</name>
<organism evidence="3 4">
    <name type="scientific">Steinernema hermaphroditum</name>
    <dbReference type="NCBI Taxonomy" id="289476"/>
    <lineage>
        <taxon>Eukaryota</taxon>
        <taxon>Metazoa</taxon>
        <taxon>Ecdysozoa</taxon>
        <taxon>Nematoda</taxon>
        <taxon>Chromadorea</taxon>
        <taxon>Rhabditida</taxon>
        <taxon>Tylenchina</taxon>
        <taxon>Panagrolaimomorpha</taxon>
        <taxon>Strongyloidoidea</taxon>
        <taxon>Steinernematidae</taxon>
        <taxon>Steinernema</taxon>
    </lineage>
</organism>
<keyword evidence="1" id="KW-0812">Transmembrane</keyword>
<keyword evidence="1" id="KW-0472">Membrane</keyword>
<keyword evidence="4" id="KW-1185">Reference proteome</keyword>
<keyword evidence="1" id="KW-1133">Transmembrane helix</keyword>
<feature type="signal peptide" evidence="2">
    <location>
        <begin position="1"/>
        <end position="22"/>
    </location>
</feature>
<feature type="transmembrane region" description="Helical" evidence="1">
    <location>
        <begin position="187"/>
        <end position="213"/>
    </location>
</feature>
<evidence type="ECO:0000313" key="4">
    <source>
        <dbReference type="Proteomes" id="UP001175271"/>
    </source>
</evidence>
<accession>A0AA39LU22</accession>
<dbReference type="EMBL" id="JAUCMV010000003">
    <property type="protein sequence ID" value="KAK0409638.1"/>
    <property type="molecule type" value="Genomic_DNA"/>
</dbReference>
<dbReference type="AlphaFoldDB" id="A0AA39LU22"/>
<sequence length="267" mass="28427">MFALNSASLLAALLALACFVSAVQPYGVVLVDDEYLPEGAQPLLFNRLGRMDPSWAQMGFGKRSGEFDKRQQVVVTVFYMPVAHFFLHRSTHSLQMLVLLYIFLLLSGLSPRHVECAPFRSSEANRSDLTSSPSSLLEANRADLTSSPSSLLEAKSRKQLVREELERLYVKMKEYVERRVEKRIVPFAVGGAAAIIAALGSSGAAAGAGAGLASGIAIGGAKAGLIGAGLLIGGVAAGVGGTLIVEIINEDPHMNSIKKLCANRQEK</sequence>
<gene>
    <name evidence="3" type="ORF">QR680_004667</name>
</gene>
<evidence type="ECO:0000256" key="1">
    <source>
        <dbReference type="SAM" id="Phobius"/>
    </source>
</evidence>
<proteinExistence type="predicted"/>
<protein>
    <recommendedName>
        <fullName evidence="5">Glycine zipper domain-containing protein</fullName>
    </recommendedName>
</protein>
<evidence type="ECO:0008006" key="5">
    <source>
        <dbReference type="Google" id="ProtNLM"/>
    </source>
</evidence>
<evidence type="ECO:0000313" key="3">
    <source>
        <dbReference type="EMBL" id="KAK0409638.1"/>
    </source>
</evidence>
<feature type="chain" id="PRO_5041468426" description="Glycine zipper domain-containing protein" evidence="2">
    <location>
        <begin position="23"/>
        <end position="267"/>
    </location>
</feature>
<comment type="caution">
    <text evidence="3">The sequence shown here is derived from an EMBL/GenBank/DDBJ whole genome shotgun (WGS) entry which is preliminary data.</text>
</comment>
<dbReference type="Proteomes" id="UP001175271">
    <property type="component" value="Unassembled WGS sequence"/>
</dbReference>
<keyword evidence="2" id="KW-0732">Signal</keyword>
<reference evidence="3" key="1">
    <citation type="submission" date="2023-06" db="EMBL/GenBank/DDBJ databases">
        <title>Genomic analysis of the entomopathogenic nematode Steinernema hermaphroditum.</title>
        <authorList>
            <person name="Schwarz E.M."/>
            <person name="Heppert J.K."/>
            <person name="Baniya A."/>
            <person name="Schwartz H.T."/>
            <person name="Tan C.-H."/>
            <person name="Antoshechkin I."/>
            <person name="Sternberg P.W."/>
            <person name="Goodrich-Blair H."/>
            <person name="Dillman A.R."/>
        </authorList>
    </citation>
    <scope>NUCLEOTIDE SEQUENCE</scope>
    <source>
        <strain evidence="3">PS9179</strain>
        <tissue evidence="3">Whole animal</tissue>
    </source>
</reference>
<feature type="transmembrane region" description="Helical" evidence="1">
    <location>
        <begin position="92"/>
        <end position="110"/>
    </location>
</feature>
<feature type="transmembrane region" description="Helical" evidence="1">
    <location>
        <begin position="225"/>
        <end position="248"/>
    </location>
</feature>
<evidence type="ECO:0000256" key="2">
    <source>
        <dbReference type="SAM" id="SignalP"/>
    </source>
</evidence>